<proteinExistence type="predicted"/>
<sequence length="65" mass="7079">MATMSPQGTVAANVYEEWGLALSPTSRTADCSDLLHQFFGILERIQTDFTRRSITTAAEPSMGQA</sequence>
<dbReference type="AlphaFoldDB" id="A0A5R9FPP2"/>
<dbReference type="RefSeq" id="WP_138046308.1">
    <property type="nucleotide sequence ID" value="NZ_VBZC01000019.1"/>
</dbReference>
<accession>A0A5R9FPP2</accession>
<comment type="caution">
    <text evidence="1">The sequence shown here is derived from an EMBL/GenBank/DDBJ whole genome shotgun (WGS) entry which is preliminary data.</text>
</comment>
<dbReference type="Proteomes" id="UP000305906">
    <property type="component" value="Unassembled WGS sequence"/>
</dbReference>
<keyword evidence="2" id="KW-1185">Reference proteome</keyword>
<name>A0A5R9FPP2_9ACTN</name>
<protein>
    <submittedName>
        <fullName evidence="1">Uncharacterized protein</fullName>
    </submittedName>
</protein>
<gene>
    <name evidence="1" type="ORF">FE633_18655</name>
</gene>
<reference evidence="1 2" key="1">
    <citation type="submission" date="2019-05" db="EMBL/GenBank/DDBJ databases">
        <title>Streptomyces sp. NEAU-C151, a novel actinomycete isolated from soil.</title>
        <authorList>
            <person name="Han L."/>
            <person name="Jiang H."/>
        </authorList>
    </citation>
    <scope>NUCLEOTIDE SEQUENCE [LARGE SCALE GENOMIC DNA]</scope>
    <source>
        <strain evidence="1 2">NEAU-C151</strain>
    </source>
</reference>
<evidence type="ECO:0000313" key="1">
    <source>
        <dbReference type="EMBL" id="TLS44599.1"/>
    </source>
</evidence>
<evidence type="ECO:0000313" key="2">
    <source>
        <dbReference type="Proteomes" id="UP000305906"/>
    </source>
</evidence>
<dbReference type="EMBL" id="VBZC01000019">
    <property type="protein sequence ID" value="TLS44599.1"/>
    <property type="molecule type" value="Genomic_DNA"/>
</dbReference>
<organism evidence="1 2">
    <name type="scientific">Streptomyces montanus</name>
    <dbReference type="NCBI Taxonomy" id="2580423"/>
    <lineage>
        <taxon>Bacteria</taxon>
        <taxon>Bacillati</taxon>
        <taxon>Actinomycetota</taxon>
        <taxon>Actinomycetes</taxon>
        <taxon>Kitasatosporales</taxon>
        <taxon>Streptomycetaceae</taxon>
        <taxon>Streptomyces</taxon>
    </lineage>
</organism>